<dbReference type="FunFam" id="2.60.40.10:FF:000130">
    <property type="entry name" value="Hemicentin 1"/>
    <property type="match status" value="2"/>
</dbReference>
<dbReference type="SUPFAM" id="SSF48726">
    <property type="entry name" value="Immunoglobulin"/>
    <property type="match status" value="3"/>
</dbReference>
<reference evidence="2 3" key="1">
    <citation type="submission" date="2022-11" db="EMBL/GenBank/DDBJ databases">
        <title>Whole genome sequence of Eschrichtius robustus ER-17-0199.</title>
        <authorList>
            <person name="Bruniche-Olsen A."/>
            <person name="Black A.N."/>
            <person name="Fields C.J."/>
            <person name="Walden K."/>
            <person name="Dewoody J.A."/>
        </authorList>
    </citation>
    <scope>NUCLEOTIDE SEQUENCE [LARGE SCALE GENOMIC DNA]</scope>
    <source>
        <strain evidence="2">ER-17-0199</strain>
        <tissue evidence="2">Blubber</tissue>
    </source>
</reference>
<dbReference type="InterPro" id="IPR050958">
    <property type="entry name" value="Cell_Adh-Cytoskel_Orgn"/>
</dbReference>
<dbReference type="PANTHER" id="PTHR45080">
    <property type="entry name" value="CONTACTIN 5"/>
    <property type="match status" value="1"/>
</dbReference>
<feature type="domain" description="Ig-like" evidence="1">
    <location>
        <begin position="230"/>
        <end position="318"/>
    </location>
</feature>
<dbReference type="InterPro" id="IPR036179">
    <property type="entry name" value="Ig-like_dom_sf"/>
</dbReference>
<dbReference type="SMART" id="SM00408">
    <property type="entry name" value="IGc2"/>
    <property type="match status" value="3"/>
</dbReference>
<dbReference type="Proteomes" id="UP001159641">
    <property type="component" value="Unassembled WGS sequence"/>
</dbReference>
<evidence type="ECO:0000259" key="1">
    <source>
        <dbReference type="PROSITE" id="PS50835"/>
    </source>
</evidence>
<dbReference type="GO" id="GO:0030424">
    <property type="term" value="C:axon"/>
    <property type="evidence" value="ECO:0007669"/>
    <property type="project" value="TreeGrafter"/>
</dbReference>
<dbReference type="GO" id="GO:0050808">
    <property type="term" value="P:synapse organization"/>
    <property type="evidence" value="ECO:0007669"/>
    <property type="project" value="TreeGrafter"/>
</dbReference>
<dbReference type="Gene3D" id="2.60.40.10">
    <property type="entry name" value="Immunoglobulins"/>
    <property type="match status" value="3"/>
</dbReference>
<evidence type="ECO:0000313" key="2">
    <source>
        <dbReference type="EMBL" id="KAJ8794801.1"/>
    </source>
</evidence>
<proteinExistence type="predicted"/>
<dbReference type="SMART" id="SM00409">
    <property type="entry name" value="IG"/>
    <property type="match status" value="3"/>
</dbReference>
<dbReference type="InterPro" id="IPR013783">
    <property type="entry name" value="Ig-like_fold"/>
</dbReference>
<dbReference type="GO" id="GO:0008046">
    <property type="term" value="F:axon guidance receptor activity"/>
    <property type="evidence" value="ECO:0007669"/>
    <property type="project" value="TreeGrafter"/>
</dbReference>
<dbReference type="InterPro" id="IPR013098">
    <property type="entry name" value="Ig_I-set"/>
</dbReference>
<dbReference type="AlphaFoldDB" id="A0AB34HPS0"/>
<evidence type="ECO:0000313" key="3">
    <source>
        <dbReference type="Proteomes" id="UP001159641"/>
    </source>
</evidence>
<accession>A0AB34HPS0</accession>
<dbReference type="GO" id="GO:0007156">
    <property type="term" value="P:homophilic cell adhesion via plasma membrane adhesion molecules"/>
    <property type="evidence" value="ECO:0007669"/>
    <property type="project" value="TreeGrafter"/>
</dbReference>
<dbReference type="InterPro" id="IPR003598">
    <property type="entry name" value="Ig_sub2"/>
</dbReference>
<dbReference type="Pfam" id="PF07679">
    <property type="entry name" value="I-set"/>
    <property type="match status" value="3"/>
</dbReference>
<sequence>MIEGDLAVPLNKQVVIAHSLTLECKAAGNPPPVLTWLKDGVPVKASDNIRIEAGGKKLEITGALEVDRGQYICVATSVAGEKEIKYEVDVLVPPAIEGGDEMSYFIVMVNNLLELDCQVTGSPPPTIMWLKDGQLIDERDGFKILLNGYKLVIAQAQVSDTGLYRCVATNTAGDHKKEFEVTVHGMLKKGQEHFTENSFMHCFIFVPSLTSFFLPSFLPSPLFFLNLVPPTIKSSGLSERAVVRYKPITLQCIANGIPKPSITWLKDGQPVNTAQGNLKIQSSGRVLQIAKALMEDAGRYTCVATNAAGETQQHIQLHVHGNGIFTS</sequence>
<name>A0AB34HPS0_ESCRO</name>
<organism evidence="2 3">
    <name type="scientific">Eschrichtius robustus</name>
    <name type="common">California gray whale</name>
    <name type="synonym">Eschrichtius gibbosus</name>
    <dbReference type="NCBI Taxonomy" id="9764"/>
    <lineage>
        <taxon>Eukaryota</taxon>
        <taxon>Metazoa</taxon>
        <taxon>Chordata</taxon>
        <taxon>Craniata</taxon>
        <taxon>Vertebrata</taxon>
        <taxon>Euteleostomi</taxon>
        <taxon>Mammalia</taxon>
        <taxon>Eutheria</taxon>
        <taxon>Laurasiatheria</taxon>
        <taxon>Artiodactyla</taxon>
        <taxon>Whippomorpha</taxon>
        <taxon>Cetacea</taxon>
        <taxon>Mysticeti</taxon>
        <taxon>Eschrichtiidae</taxon>
        <taxon>Eschrichtius</taxon>
    </lineage>
</organism>
<dbReference type="InterPro" id="IPR007110">
    <property type="entry name" value="Ig-like_dom"/>
</dbReference>
<dbReference type="PROSITE" id="PS50835">
    <property type="entry name" value="IG_LIKE"/>
    <property type="match status" value="3"/>
</dbReference>
<feature type="domain" description="Ig-like" evidence="1">
    <location>
        <begin position="94"/>
        <end position="182"/>
    </location>
</feature>
<dbReference type="GO" id="GO:0005886">
    <property type="term" value="C:plasma membrane"/>
    <property type="evidence" value="ECO:0007669"/>
    <property type="project" value="TreeGrafter"/>
</dbReference>
<gene>
    <name evidence="2" type="ORF">J1605_018794</name>
</gene>
<protein>
    <recommendedName>
        <fullName evidence="1">Ig-like domain-containing protein</fullName>
    </recommendedName>
</protein>
<dbReference type="CDD" id="cd00096">
    <property type="entry name" value="Ig"/>
    <property type="match status" value="1"/>
</dbReference>
<feature type="domain" description="Ig-like" evidence="1">
    <location>
        <begin position="1"/>
        <end position="85"/>
    </location>
</feature>
<dbReference type="EMBL" id="JAIQCJ010000702">
    <property type="protein sequence ID" value="KAJ8794801.1"/>
    <property type="molecule type" value="Genomic_DNA"/>
</dbReference>
<dbReference type="InterPro" id="IPR003599">
    <property type="entry name" value="Ig_sub"/>
</dbReference>
<keyword evidence="3" id="KW-1185">Reference proteome</keyword>
<dbReference type="FunFam" id="2.60.40.10:FF:000285">
    <property type="entry name" value="Hemicentin 1"/>
    <property type="match status" value="1"/>
</dbReference>
<comment type="caution">
    <text evidence="2">The sequence shown here is derived from an EMBL/GenBank/DDBJ whole genome shotgun (WGS) entry which is preliminary data.</text>
</comment>
<dbReference type="PANTHER" id="PTHR45080:SF28">
    <property type="entry name" value="HEMICENTIN-2"/>
    <property type="match status" value="1"/>
</dbReference>
<dbReference type="GO" id="GO:0043025">
    <property type="term" value="C:neuronal cell body"/>
    <property type="evidence" value="ECO:0007669"/>
    <property type="project" value="TreeGrafter"/>
</dbReference>